<evidence type="ECO:0000256" key="2">
    <source>
        <dbReference type="ARBA" id="ARBA00022737"/>
    </source>
</evidence>
<dbReference type="SUPFAM" id="SSF54695">
    <property type="entry name" value="POZ domain"/>
    <property type="match status" value="1"/>
</dbReference>
<dbReference type="InterPro" id="IPR011705">
    <property type="entry name" value="BACK"/>
</dbReference>
<evidence type="ECO:0000259" key="3">
    <source>
        <dbReference type="PROSITE" id="PS50097"/>
    </source>
</evidence>
<dbReference type="Pfam" id="PF07707">
    <property type="entry name" value="BACK"/>
    <property type="match status" value="1"/>
</dbReference>
<dbReference type="SMART" id="SM00875">
    <property type="entry name" value="BACK"/>
    <property type="match status" value="1"/>
</dbReference>
<dbReference type="Gene3D" id="1.25.40.420">
    <property type="match status" value="1"/>
</dbReference>
<comment type="caution">
    <text evidence="4">The sequence shown here is derived from an EMBL/GenBank/DDBJ whole genome shotgun (WGS) entry which is preliminary data.</text>
</comment>
<dbReference type="SMART" id="SM00225">
    <property type="entry name" value="BTB"/>
    <property type="match status" value="1"/>
</dbReference>
<dbReference type="PANTHER" id="PTHR24412:SF172">
    <property type="entry name" value="KELCH-LIKE PROTEIN 10"/>
    <property type="match status" value="1"/>
</dbReference>
<name>A0AA88YTQ5_PINIB</name>
<gene>
    <name evidence="4" type="ORF">FSP39_010001</name>
</gene>
<dbReference type="InterPro" id="IPR017096">
    <property type="entry name" value="BTB-kelch_protein"/>
</dbReference>
<dbReference type="FunFam" id="1.25.40.420:FF:000001">
    <property type="entry name" value="Kelch-like family member 12"/>
    <property type="match status" value="1"/>
</dbReference>
<feature type="domain" description="BTB" evidence="3">
    <location>
        <begin position="27"/>
        <end position="96"/>
    </location>
</feature>
<proteinExistence type="predicted"/>
<dbReference type="EMBL" id="VSWD01000001">
    <property type="protein sequence ID" value="KAK3108530.1"/>
    <property type="molecule type" value="Genomic_DNA"/>
</dbReference>
<dbReference type="PROSITE" id="PS50097">
    <property type="entry name" value="BTB"/>
    <property type="match status" value="1"/>
</dbReference>
<dbReference type="Gene3D" id="3.30.710.10">
    <property type="entry name" value="Potassium Channel Kv1.1, Chain A"/>
    <property type="match status" value="1"/>
</dbReference>
<dbReference type="InterPro" id="IPR011333">
    <property type="entry name" value="SKP1/BTB/POZ_sf"/>
</dbReference>
<dbReference type="InterPro" id="IPR015915">
    <property type="entry name" value="Kelch-typ_b-propeller"/>
</dbReference>
<sequence>MAHAKGDALQEDIQSQMYDMRNQGTFCDAYITIPDENVKLNVHRNIMACCSHYFRSLFTLGWKEANQDEITIQNISAATMEEIIRFAYLRQARICADNVEDLLAAADRFHMFGLLKECAEFLHEQLSPENCIGIRKFFKFYNCLNFAEKAWKFILMNFKTIEENSQEFLQLELDELLEIVSSDRLTVADESNVFKAIQRWVGYDYRKRKVHYPSLLKRIRFKYMNRDFFVNTVLRSEVKKISSCSQILAAAKEIVNSDEAEDDGDIYYYLADYLPPRVPLHVIFTVGGWSSGGVVNTLETYDLNVNRWFESCPVMDSSRAYHGTVQMDGLIYIIGGFDGTRYLNSVMTFCPTRKLWEERAPMYMSRCYVSSVTLSGTIYSCGGFDGRQRHCSAERYDPTRNQWTVIQSMHRQRSDAGSTTLDDKIYIAGGFDGHTCLDSIEMYDTKTDQWTLLPSMMSRRSGVVLVTLNRDVIALGGYDGTRRLETVEVYNARTKSWTYLPSMRLGRSNCAAVVMNEEIVVIGGYDGETTSPQVESYNSTKKKWHTLRPLNVGRSAVSACVLSDLENASDFTFHGAIHFDDDDDSDDSDDES</sequence>
<reference evidence="4" key="1">
    <citation type="submission" date="2019-08" db="EMBL/GenBank/DDBJ databases">
        <title>The improved chromosome-level genome for the pearl oyster Pinctada fucata martensii using PacBio sequencing and Hi-C.</title>
        <authorList>
            <person name="Zheng Z."/>
        </authorList>
    </citation>
    <scope>NUCLEOTIDE SEQUENCE</scope>
    <source>
        <strain evidence="4">ZZ-2019</strain>
        <tissue evidence="4">Adductor muscle</tissue>
    </source>
</reference>
<dbReference type="Gene3D" id="2.120.10.80">
    <property type="entry name" value="Kelch-type beta propeller"/>
    <property type="match status" value="2"/>
</dbReference>
<keyword evidence="2" id="KW-0677">Repeat</keyword>
<dbReference type="InterPro" id="IPR006652">
    <property type="entry name" value="Kelch_1"/>
</dbReference>
<dbReference type="Proteomes" id="UP001186944">
    <property type="component" value="Unassembled WGS sequence"/>
</dbReference>
<dbReference type="SMART" id="SM00612">
    <property type="entry name" value="Kelch"/>
    <property type="match status" value="6"/>
</dbReference>
<dbReference type="SUPFAM" id="SSF117281">
    <property type="entry name" value="Kelch motif"/>
    <property type="match status" value="2"/>
</dbReference>
<dbReference type="PANTHER" id="PTHR24412">
    <property type="entry name" value="KELCH PROTEIN"/>
    <property type="match status" value="1"/>
</dbReference>
<evidence type="ECO:0000313" key="4">
    <source>
        <dbReference type="EMBL" id="KAK3108530.1"/>
    </source>
</evidence>
<dbReference type="Pfam" id="PF01344">
    <property type="entry name" value="Kelch_1"/>
    <property type="match status" value="1"/>
</dbReference>
<dbReference type="PIRSF" id="PIRSF037037">
    <property type="entry name" value="Kelch-like_protein_gigaxonin"/>
    <property type="match status" value="1"/>
</dbReference>
<keyword evidence="5" id="KW-1185">Reference proteome</keyword>
<evidence type="ECO:0000256" key="1">
    <source>
        <dbReference type="ARBA" id="ARBA00022441"/>
    </source>
</evidence>
<keyword evidence="1" id="KW-0880">Kelch repeat</keyword>
<dbReference type="Pfam" id="PF00651">
    <property type="entry name" value="BTB"/>
    <property type="match status" value="1"/>
</dbReference>
<dbReference type="AlphaFoldDB" id="A0AA88YTQ5"/>
<evidence type="ECO:0000313" key="5">
    <source>
        <dbReference type="Proteomes" id="UP001186944"/>
    </source>
</evidence>
<dbReference type="PRINTS" id="PR00501">
    <property type="entry name" value="KELCHREPEAT"/>
</dbReference>
<organism evidence="4 5">
    <name type="scientific">Pinctada imbricata</name>
    <name type="common">Atlantic pearl-oyster</name>
    <name type="synonym">Pinctada martensii</name>
    <dbReference type="NCBI Taxonomy" id="66713"/>
    <lineage>
        <taxon>Eukaryota</taxon>
        <taxon>Metazoa</taxon>
        <taxon>Spiralia</taxon>
        <taxon>Lophotrochozoa</taxon>
        <taxon>Mollusca</taxon>
        <taxon>Bivalvia</taxon>
        <taxon>Autobranchia</taxon>
        <taxon>Pteriomorphia</taxon>
        <taxon>Pterioida</taxon>
        <taxon>Pterioidea</taxon>
        <taxon>Pteriidae</taxon>
        <taxon>Pinctada</taxon>
    </lineage>
</organism>
<dbReference type="Pfam" id="PF24681">
    <property type="entry name" value="Kelch_KLHDC2_KLHL20_DRC7"/>
    <property type="match status" value="1"/>
</dbReference>
<dbReference type="InterPro" id="IPR000210">
    <property type="entry name" value="BTB/POZ_dom"/>
</dbReference>
<accession>A0AA88YTQ5</accession>
<protein>
    <recommendedName>
        <fullName evidence="3">BTB domain-containing protein</fullName>
    </recommendedName>
</protein>